<keyword evidence="1" id="KW-1133">Transmembrane helix</keyword>
<feature type="signal peptide" evidence="2">
    <location>
        <begin position="1"/>
        <end position="23"/>
    </location>
</feature>
<dbReference type="EMBL" id="JAKJSC010000004">
    <property type="protein sequence ID" value="MDE5419570.1"/>
    <property type="molecule type" value="Genomic_DNA"/>
</dbReference>
<proteinExistence type="predicted"/>
<reference evidence="3 4" key="1">
    <citation type="submission" date="2022-01" db="EMBL/GenBank/DDBJ databases">
        <title>Labilibaculum sp. nov, a marine bacterium isolated from Antarctica.</title>
        <authorList>
            <person name="Dai W."/>
        </authorList>
    </citation>
    <scope>NUCLEOTIDE SEQUENCE [LARGE SCALE GENOMIC DNA]</scope>
    <source>
        <strain evidence="3 4">DW002</strain>
    </source>
</reference>
<feature type="transmembrane region" description="Helical" evidence="1">
    <location>
        <begin position="235"/>
        <end position="253"/>
    </location>
</feature>
<evidence type="ECO:0008006" key="5">
    <source>
        <dbReference type="Google" id="ProtNLM"/>
    </source>
</evidence>
<evidence type="ECO:0000313" key="4">
    <source>
        <dbReference type="Proteomes" id="UP001528920"/>
    </source>
</evidence>
<comment type="caution">
    <text evidence="3">The sequence shown here is derived from an EMBL/GenBank/DDBJ whole genome shotgun (WGS) entry which is preliminary data.</text>
</comment>
<dbReference type="Proteomes" id="UP001528920">
    <property type="component" value="Unassembled WGS sequence"/>
</dbReference>
<dbReference type="RefSeq" id="WP_275110900.1">
    <property type="nucleotide sequence ID" value="NZ_JAKJSC010000004.1"/>
</dbReference>
<name>A0ABT5VVY9_9BACT</name>
<feature type="chain" id="PRO_5046980665" description="Lipoprotein" evidence="2">
    <location>
        <begin position="24"/>
        <end position="261"/>
    </location>
</feature>
<feature type="transmembrane region" description="Helical" evidence="1">
    <location>
        <begin position="162"/>
        <end position="181"/>
    </location>
</feature>
<evidence type="ECO:0000256" key="2">
    <source>
        <dbReference type="SAM" id="SignalP"/>
    </source>
</evidence>
<keyword evidence="1" id="KW-0812">Transmembrane</keyword>
<protein>
    <recommendedName>
        <fullName evidence="5">Lipoprotein</fullName>
    </recommendedName>
</protein>
<keyword evidence="1" id="KW-0472">Membrane</keyword>
<evidence type="ECO:0000256" key="1">
    <source>
        <dbReference type="SAM" id="Phobius"/>
    </source>
</evidence>
<keyword evidence="4" id="KW-1185">Reference proteome</keyword>
<organism evidence="3 4">
    <name type="scientific">Paralabilibaculum antarcticum</name>
    <dbReference type="NCBI Taxonomy" id="2912572"/>
    <lineage>
        <taxon>Bacteria</taxon>
        <taxon>Pseudomonadati</taxon>
        <taxon>Bacteroidota</taxon>
        <taxon>Bacteroidia</taxon>
        <taxon>Marinilabiliales</taxon>
        <taxon>Marinifilaceae</taxon>
        <taxon>Paralabilibaculum</taxon>
    </lineage>
</organism>
<accession>A0ABT5VVY9</accession>
<dbReference type="PROSITE" id="PS51257">
    <property type="entry name" value="PROKAR_LIPOPROTEIN"/>
    <property type="match status" value="1"/>
</dbReference>
<keyword evidence="2" id="KW-0732">Signal</keyword>
<evidence type="ECO:0000313" key="3">
    <source>
        <dbReference type="EMBL" id="MDE5419570.1"/>
    </source>
</evidence>
<feature type="transmembrane region" description="Helical" evidence="1">
    <location>
        <begin position="193"/>
        <end position="215"/>
    </location>
</feature>
<sequence length="261" mass="30050">MNRTNILLILISSLLFLSCSSESRVDIVKNNSIKIIENINNEIYDDAYDLFDFENINKKKHEALKTSIKNIRNLVYTPYGQNPKIGLVYAKTTHTKSRTWSLSLSGKGSIDDDIDSEPSIVNLSIEGKGRYGYIQLYLDGSNNKVTSIEVGENYPIPSLWKFWLLGLFPLLVVAFNVFVIYKIIKSDFRKKWLKILAVIILNFPTIKIMSEGIFKLEYSLQYLFGASFSWWGYDYSYWEIGIPLGGIVMLIKLRRDKIKSL</sequence>
<gene>
    <name evidence="3" type="ORF">L3049_16370</name>
</gene>